<evidence type="ECO:0000259" key="7">
    <source>
        <dbReference type="Pfam" id="PF00294"/>
    </source>
</evidence>
<evidence type="ECO:0000256" key="1">
    <source>
        <dbReference type="ARBA" id="ARBA00005380"/>
    </source>
</evidence>
<gene>
    <name evidence="8" type="ORF">HNR32_000634</name>
</gene>
<reference evidence="8 9" key="1">
    <citation type="submission" date="2020-08" db="EMBL/GenBank/DDBJ databases">
        <title>Genomic Encyclopedia of Type Strains, Phase IV (KMG-IV): sequencing the most valuable type-strain genomes for metagenomic binning, comparative biology and taxonomic classification.</title>
        <authorList>
            <person name="Goeker M."/>
        </authorList>
    </citation>
    <scope>NUCLEOTIDE SEQUENCE [LARGE SCALE GENOMIC DNA]</scope>
    <source>
        <strain evidence="8 9">DSM 24661</strain>
    </source>
</reference>
<dbReference type="PANTHER" id="PTHR46566:SF1">
    <property type="entry name" value="1-PHOSPHOFRUCTOKINASE"/>
    <property type="match status" value="1"/>
</dbReference>
<dbReference type="InterPro" id="IPR022463">
    <property type="entry name" value="1-PFruKinase"/>
</dbReference>
<comment type="similarity">
    <text evidence="1">Belongs to the carbohydrate kinase pfkB family.</text>
</comment>
<dbReference type="Pfam" id="PF00294">
    <property type="entry name" value="PfkB"/>
    <property type="match status" value="1"/>
</dbReference>
<dbReference type="EC" id="2.7.1.144" evidence="6"/>
<dbReference type="InterPro" id="IPR017583">
    <property type="entry name" value="Tagatose/fructose_Pkinase"/>
</dbReference>
<evidence type="ECO:0000256" key="6">
    <source>
        <dbReference type="PIRNR" id="PIRNR000535"/>
    </source>
</evidence>
<dbReference type="NCBIfam" id="TIGR03828">
    <property type="entry name" value="pfkB"/>
    <property type="match status" value="1"/>
</dbReference>
<keyword evidence="9" id="KW-1185">Reference proteome</keyword>
<name>A0A840UEQ6_9FIRM</name>
<comment type="caution">
    <text evidence="8">The sequence shown here is derived from an EMBL/GenBank/DDBJ whole genome shotgun (WGS) entry which is preliminary data.</text>
</comment>
<organism evidence="8 9">
    <name type="scientific">Pectinatus brassicae</name>
    <dbReference type="NCBI Taxonomy" id="862415"/>
    <lineage>
        <taxon>Bacteria</taxon>
        <taxon>Bacillati</taxon>
        <taxon>Bacillota</taxon>
        <taxon>Negativicutes</taxon>
        <taxon>Selenomonadales</taxon>
        <taxon>Selenomonadaceae</taxon>
        <taxon>Pectinatus</taxon>
    </lineage>
</organism>
<keyword evidence="5 6" id="KW-0067">ATP-binding</keyword>
<comment type="similarity">
    <text evidence="6">Belongs to the carbohydrate kinase PfkB family. LacC subfamily.</text>
</comment>
<dbReference type="GO" id="GO:0005524">
    <property type="term" value="F:ATP binding"/>
    <property type="evidence" value="ECO:0007669"/>
    <property type="project" value="UniProtKB-KW"/>
</dbReference>
<evidence type="ECO:0000256" key="2">
    <source>
        <dbReference type="ARBA" id="ARBA00022679"/>
    </source>
</evidence>
<evidence type="ECO:0000256" key="5">
    <source>
        <dbReference type="ARBA" id="ARBA00022840"/>
    </source>
</evidence>
<dbReference type="RefSeq" id="WP_183859570.1">
    <property type="nucleotide sequence ID" value="NZ_JACHFH010000005.1"/>
</dbReference>
<dbReference type="GO" id="GO:0008662">
    <property type="term" value="F:1-phosphofructokinase activity"/>
    <property type="evidence" value="ECO:0007669"/>
    <property type="project" value="InterPro"/>
</dbReference>
<keyword evidence="6" id="KW-0423">Lactose metabolism</keyword>
<dbReference type="SUPFAM" id="SSF53613">
    <property type="entry name" value="Ribokinase-like"/>
    <property type="match status" value="1"/>
</dbReference>
<dbReference type="AlphaFoldDB" id="A0A840UEQ6"/>
<dbReference type="Gene3D" id="3.40.1190.20">
    <property type="match status" value="1"/>
</dbReference>
<evidence type="ECO:0000256" key="4">
    <source>
        <dbReference type="ARBA" id="ARBA00022777"/>
    </source>
</evidence>
<proteinExistence type="inferred from homology"/>
<dbReference type="GO" id="GO:2001059">
    <property type="term" value="P:D-tagatose 6-phosphate catabolic process"/>
    <property type="evidence" value="ECO:0007669"/>
    <property type="project" value="UniProtKB-UniPathway"/>
</dbReference>
<keyword evidence="4 8" id="KW-0418">Kinase</keyword>
<evidence type="ECO:0000256" key="3">
    <source>
        <dbReference type="ARBA" id="ARBA00022741"/>
    </source>
</evidence>
<dbReference type="PANTHER" id="PTHR46566">
    <property type="entry name" value="1-PHOSPHOFRUCTOKINASE-RELATED"/>
    <property type="match status" value="1"/>
</dbReference>
<protein>
    <recommendedName>
        <fullName evidence="6">Tagatose-6-phosphate kinase</fullName>
        <ecNumber evidence="6">2.7.1.144</ecNumber>
    </recommendedName>
</protein>
<evidence type="ECO:0000313" key="8">
    <source>
        <dbReference type="EMBL" id="MBB5335509.1"/>
    </source>
</evidence>
<dbReference type="GO" id="GO:0005988">
    <property type="term" value="P:lactose metabolic process"/>
    <property type="evidence" value="ECO:0007669"/>
    <property type="project" value="UniProtKB-KW"/>
</dbReference>
<dbReference type="UniPathway" id="UPA00704">
    <property type="reaction ID" value="UER00715"/>
</dbReference>
<dbReference type="PIRSF" id="PIRSF000535">
    <property type="entry name" value="1PFK/6PFK/LacC"/>
    <property type="match status" value="1"/>
</dbReference>
<dbReference type="GO" id="GO:0009024">
    <property type="term" value="F:tagatose-6-phosphate kinase activity"/>
    <property type="evidence" value="ECO:0007669"/>
    <property type="project" value="UniProtKB-EC"/>
</dbReference>
<evidence type="ECO:0000313" key="9">
    <source>
        <dbReference type="Proteomes" id="UP000559117"/>
    </source>
</evidence>
<dbReference type="CDD" id="cd01164">
    <property type="entry name" value="FruK_PfkB_like"/>
    <property type="match status" value="1"/>
</dbReference>
<dbReference type="GO" id="GO:0005829">
    <property type="term" value="C:cytosol"/>
    <property type="evidence" value="ECO:0007669"/>
    <property type="project" value="TreeGrafter"/>
</dbReference>
<keyword evidence="3 6" id="KW-0547">Nucleotide-binding</keyword>
<comment type="catalytic activity">
    <reaction evidence="6">
        <text>D-tagatofuranose 6-phosphate + ATP = D-tagatofuranose 1,6-bisphosphate + ADP + H(+)</text>
        <dbReference type="Rhea" id="RHEA:12420"/>
        <dbReference type="ChEBI" id="CHEBI:15378"/>
        <dbReference type="ChEBI" id="CHEBI:30616"/>
        <dbReference type="ChEBI" id="CHEBI:58694"/>
        <dbReference type="ChEBI" id="CHEBI:58695"/>
        <dbReference type="ChEBI" id="CHEBI:456216"/>
        <dbReference type="EC" id="2.7.1.144"/>
    </reaction>
</comment>
<dbReference type="Proteomes" id="UP000559117">
    <property type="component" value="Unassembled WGS sequence"/>
</dbReference>
<dbReference type="EMBL" id="JACHFH010000005">
    <property type="protein sequence ID" value="MBB5335509.1"/>
    <property type="molecule type" value="Genomic_DNA"/>
</dbReference>
<keyword evidence="2 6" id="KW-0808">Transferase</keyword>
<dbReference type="InterPro" id="IPR029056">
    <property type="entry name" value="Ribokinase-like"/>
</dbReference>
<accession>A0A840UEQ6</accession>
<sequence>MIYTLTMNPAIDFNITGKNIKKNFVNRTWDPVYTPNGKGVNVSLVLKHFNRDSVVMGFFGGFSGKYIIDELKKSNILVSPVWVDDITRINIFLNDGADEYKFVNKGAFVSQNKQKKLLQNLQNLTDCEYLSISGSLPLGIEENFYDKIANICSQKNIKLILDISSPKLKDLLKYKPFLIKPNDDEIKTIFNYDITSDETAIIVLNKLVQAGAQNILLTLGEKGAYFTDGTTVYFSSTQKIKLLSSACAGDSALAAFLSEFLYGKNIENALKKSAATGANVAESNAIGTLDKVAIYSKNINVIKKGLITI</sequence>
<dbReference type="NCBIfam" id="TIGR03168">
    <property type="entry name" value="1-PFK"/>
    <property type="match status" value="1"/>
</dbReference>
<comment type="pathway">
    <text evidence="6">Carbohydrate metabolism; D-tagatose 6-phosphate degradation; D-glyceraldehyde 3-phosphate and glycerone phosphate from D-tagatose 6-phosphate: step 1/2.</text>
</comment>
<feature type="domain" description="Carbohydrate kinase PfkB" evidence="7">
    <location>
        <begin position="11"/>
        <end position="283"/>
    </location>
</feature>
<dbReference type="InterPro" id="IPR011611">
    <property type="entry name" value="PfkB_dom"/>
</dbReference>